<accession>A0ABS3JJY4</accession>
<feature type="domain" description="DUF4440" evidence="2">
    <location>
        <begin position="31"/>
        <end position="136"/>
    </location>
</feature>
<protein>
    <submittedName>
        <fullName evidence="3">Nuclear transport factor 2 family protein</fullName>
    </submittedName>
</protein>
<name>A0ABS3JJY4_9BACT</name>
<organism evidence="3 4">
    <name type="scientific">Fibrella forsythiae</name>
    <dbReference type="NCBI Taxonomy" id="2817061"/>
    <lineage>
        <taxon>Bacteria</taxon>
        <taxon>Pseudomonadati</taxon>
        <taxon>Bacteroidota</taxon>
        <taxon>Cytophagia</taxon>
        <taxon>Cytophagales</taxon>
        <taxon>Spirosomataceae</taxon>
        <taxon>Fibrella</taxon>
    </lineage>
</organism>
<gene>
    <name evidence="3" type="ORF">J2I46_13265</name>
</gene>
<dbReference type="EMBL" id="JAFMYW010000003">
    <property type="protein sequence ID" value="MBO0949559.1"/>
    <property type="molecule type" value="Genomic_DNA"/>
</dbReference>
<proteinExistence type="predicted"/>
<reference evidence="3 4" key="1">
    <citation type="submission" date="2021-03" db="EMBL/GenBank/DDBJ databases">
        <title>Fibrella sp. HMF5405 genome sequencing and assembly.</title>
        <authorList>
            <person name="Kang H."/>
            <person name="Kim H."/>
            <person name="Bae S."/>
            <person name="Joh K."/>
        </authorList>
    </citation>
    <scope>NUCLEOTIDE SEQUENCE [LARGE SCALE GENOMIC DNA]</scope>
    <source>
        <strain evidence="3 4">HMF5405</strain>
    </source>
</reference>
<sequence length="144" mass="15732">MKTLLFFATTLAICTFSGTATFAQKNEKGVAEAVEKLRKAMIDPTEANLNELVSDKLTYGHSGGKIEDKAEFIRALVSNDSDFKTIDLTEQKIEIIDNTALVRHVLTAVTANKGVPATAHIGILLVWVYQKGAWKLVGRQAVKV</sequence>
<evidence type="ECO:0000313" key="4">
    <source>
        <dbReference type="Proteomes" id="UP000664628"/>
    </source>
</evidence>
<keyword evidence="4" id="KW-1185">Reference proteome</keyword>
<dbReference type="Pfam" id="PF14534">
    <property type="entry name" value="DUF4440"/>
    <property type="match status" value="1"/>
</dbReference>
<feature type="chain" id="PRO_5046857796" evidence="1">
    <location>
        <begin position="23"/>
        <end position="144"/>
    </location>
</feature>
<dbReference type="SUPFAM" id="SSF54427">
    <property type="entry name" value="NTF2-like"/>
    <property type="match status" value="1"/>
</dbReference>
<dbReference type="Proteomes" id="UP000664628">
    <property type="component" value="Unassembled WGS sequence"/>
</dbReference>
<dbReference type="InterPro" id="IPR027843">
    <property type="entry name" value="DUF4440"/>
</dbReference>
<dbReference type="InterPro" id="IPR032710">
    <property type="entry name" value="NTF2-like_dom_sf"/>
</dbReference>
<keyword evidence="1" id="KW-0732">Signal</keyword>
<feature type="signal peptide" evidence="1">
    <location>
        <begin position="1"/>
        <end position="22"/>
    </location>
</feature>
<evidence type="ECO:0000256" key="1">
    <source>
        <dbReference type="SAM" id="SignalP"/>
    </source>
</evidence>
<evidence type="ECO:0000259" key="2">
    <source>
        <dbReference type="Pfam" id="PF14534"/>
    </source>
</evidence>
<comment type="caution">
    <text evidence="3">The sequence shown here is derived from an EMBL/GenBank/DDBJ whole genome shotgun (WGS) entry which is preliminary data.</text>
</comment>
<dbReference type="RefSeq" id="WP_207329511.1">
    <property type="nucleotide sequence ID" value="NZ_JAFMYW010000003.1"/>
</dbReference>
<evidence type="ECO:0000313" key="3">
    <source>
        <dbReference type="EMBL" id="MBO0949559.1"/>
    </source>
</evidence>
<dbReference type="Gene3D" id="3.10.450.50">
    <property type="match status" value="1"/>
</dbReference>